<dbReference type="InterPro" id="IPR011004">
    <property type="entry name" value="Trimer_LpxA-like_sf"/>
</dbReference>
<dbReference type="Proteomes" id="UP000886335">
    <property type="component" value="Unassembled WGS sequence"/>
</dbReference>
<dbReference type="Gene3D" id="2.160.10.10">
    <property type="entry name" value="Hexapeptide repeat proteins"/>
    <property type="match status" value="1"/>
</dbReference>
<comment type="caution">
    <text evidence="3">The sequence shown here is derived from an EMBL/GenBank/DDBJ whole genome shotgun (WGS) entry which is preliminary data.</text>
</comment>
<dbReference type="PANTHER" id="PTHR43584">
    <property type="entry name" value="NUCLEOTIDYL TRANSFERASE"/>
    <property type="match status" value="1"/>
</dbReference>
<dbReference type="SUPFAM" id="SSF51161">
    <property type="entry name" value="Trimeric LpxA-like enzymes"/>
    <property type="match status" value="1"/>
</dbReference>
<evidence type="ECO:0000256" key="1">
    <source>
        <dbReference type="ARBA" id="ARBA00022679"/>
    </source>
</evidence>
<name>A0A831WPS5_PROAE</name>
<gene>
    <name evidence="3" type="ORF">ENN50_09160</name>
</gene>
<keyword evidence="2" id="KW-0012">Acyltransferase</keyword>
<proteinExistence type="predicted"/>
<keyword evidence="1 3" id="KW-0808">Transferase</keyword>
<dbReference type="GO" id="GO:0016779">
    <property type="term" value="F:nucleotidyltransferase activity"/>
    <property type="evidence" value="ECO:0007669"/>
    <property type="project" value="UniProtKB-ARBA"/>
</dbReference>
<organism evidence="3">
    <name type="scientific">Prosthecochloris aestuarii</name>
    <dbReference type="NCBI Taxonomy" id="1102"/>
    <lineage>
        <taxon>Bacteria</taxon>
        <taxon>Pseudomonadati</taxon>
        <taxon>Chlorobiota</taxon>
        <taxon>Chlorobiia</taxon>
        <taxon>Chlorobiales</taxon>
        <taxon>Chlorobiaceae</taxon>
        <taxon>Prosthecochloris</taxon>
    </lineage>
</organism>
<dbReference type="Pfam" id="PF13562">
    <property type="entry name" value="NTP_transf_4"/>
    <property type="match status" value="1"/>
</dbReference>
<dbReference type="InterPro" id="IPR050065">
    <property type="entry name" value="GlmU-like"/>
</dbReference>
<dbReference type="NCBIfam" id="TIGR03991">
    <property type="entry name" value="alt_bact_glmU"/>
    <property type="match status" value="1"/>
</dbReference>
<accession>A0A831WPS5</accession>
<dbReference type="EMBL" id="DSBW01000205">
    <property type="protein sequence ID" value="HED31823.1"/>
    <property type="molecule type" value="Genomic_DNA"/>
</dbReference>
<dbReference type="AlphaFoldDB" id="A0A831WPS5"/>
<protein>
    <submittedName>
        <fullName evidence="3">Transferase</fullName>
    </submittedName>
</protein>
<dbReference type="PANTHER" id="PTHR43584:SF9">
    <property type="entry name" value="TRANSFERASE HEXAPEPTIDE REPEAT CONTAINING PROTEIN"/>
    <property type="match status" value="1"/>
</dbReference>
<evidence type="ECO:0000313" key="3">
    <source>
        <dbReference type="EMBL" id="HED31823.1"/>
    </source>
</evidence>
<dbReference type="GO" id="GO:0016746">
    <property type="term" value="F:acyltransferase activity"/>
    <property type="evidence" value="ECO:0007669"/>
    <property type="project" value="UniProtKB-KW"/>
</dbReference>
<evidence type="ECO:0000256" key="2">
    <source>
        <dbReference type="ARBA" id="ARBA00023315"/>
    </source>
</evidence>
<reference evidence="3" key="1">
    <citation type="journal article" date="2020" name="mSystems">
        <title>Genome- and Community-Level Interaction Insights into Carbon Utilization and Element Cycling Functions of Hydrothermarchaeota in Hydrothermal Sediment.</title>
        <authorList>
            <person name="Zhou Z."/>
            <person name="Liu Y."/>
            <person name="Xu W."/>
            <person name="Pan J."/>
            <person name="Luo Z.H."/>
            <person name="Li M."/>
        </authorList>
    </citation>
    <scope>NUCLEOTIDE SEQUENCE [LARGE SCALE GENOMIC DNA]</scope>
    <source>
        <strain evidence="3">SpSt-1181</strain>
    </source>
</reference>
<sequence length="418" mass="45497">MQIIIFEDSDVCHLAPLTDLKPACRLYTGGSSLYEKFLQGCSSHGPVSFHMRRCLRPWYGRYMPLFDETEAPCDSDILLINSRLVFDQSARKRVFGDLSVSGRSLFQGGRLVAARYSGKDLPRSSDIWSDTLDTQAIATGTRSLEAGGFRLVSRPWDLIAYHPSQMQADGELFPFGRIDGDVRKGAHLVCRSNIRIADGAVIHPGAVLDASDGYIAIGEEAVVEHNAVLAANVVLQPRSRVKAAARIYSNVCIGVGAKAGGEIEDSVMEPFSNKQHDGFLGHSYISSWCNLGAGTITSDLRNDYKSVRVEHEGVLTDTDMQFLGLVMGEHSKSAIGSVFNTGTIAGTSSNIFGAGFPPKSVPSFSWGGADSGFAPYDVDRAVETARRVMRRRNIDMDAAYEEMFRFAASCSRGGSRLL</sequence>
<dbReference type="InterPro" id="IPR023917">
    <property type="entry name" value="Bifunctiontional_GlmU_bac-type"/>
</dbReference>